<evidence type="ECO:0000313" key="2">
    <source>
        <dbReference type="Proteomes" id="UP001317259"/>
    </source>
</evidence>
<accession>A0ABT0G2U2</accession>
<dbReference type="RefSeq" id="WP_242381023.1">
    <property type="nucleotide sequence ID" value="NZ_JAKRKC020000002.1"/>
</dbReference>
<reference evidence="1 2" key="1">
    <citation type="submission" date="2022-04" db="EMBL/GenBank/DDBJ databases">
        <title>Genome draft of Actinomadura sp. ATCC 31491.</title>
        <authorList>
            <person name="Shi X."/>
            <person name="Du Y."/>
        </authorList>
    </citation>
    <scope>NUCLEOTIDE SEQUENCE [LARGE SCALE GENOMIC DNA]</scope>
    <source>
        <strain evidence="1 2">ATCC 31491</strain>
    </source>
</reference>
<organism evidence="1 2">
    <name type="scientific">Actinomadura luzonensis</name>
    <dbReference type="NCBI Taxonomy" id="2805427"/>
    <lineage>
        <taxon>Bacteria</taxon>
        <taxon>Bacillati</taxon>
        <taxon>Actinomycetota</taxon>
        <taxon>Actinomycetes</taxon>
        <taxon>Streptosporangiales</taxon>
        <taxon>Thermomonosporaceae</taxon>
        <taxon>Actinomadura</taxon>
    </lineage>
</organism>
<sequence length="88" mass="10321">MDGDGLNTRALYEAFVSRRLRRSRYHADEDLSQGQAARDLRDLTATRWLQPYGETKGRHYEAGRPRLGRLKAEFAERVTPLRDPYREL</sequence>
<dbReference type="Proteomes" id="UP001317259">
    <property type="component" value="Unassembled WGS sequence"/>
</dbReference>
<comment type="caution">
    <text evidence="1">The sequence shown here is derived from an EMBL/GenBank/DDBJ whole genome shotgun (WGS) entry which is preliminary data.</text>
</comment>
<evidence type="ECO:0000313" key="1">
    <source>
        <dbReference type="EMBL" id="MCK2218918.1"/>
    </source>
</evidence>
<dbReference type="EMBL" id="JAKRKC020000002">
    <property type="protein sequence ID" value="MCK2218918.1"/>
    <property type="molecule type" value="Genomic_DNA"/>
</dbReference>
<protein>
    <submittedName>
        <fullName evidence="1">Uncharacterized protein</fullName>
    </submittedName>
</protein>
<keyword evidence="2" id="KW-1185">Reference proteome</keyword>
<name>A0ABT0G2U2_9ACTN</name>
<gene>
    <name evidence="1" type="ORF">MF672_034755</name>
</gene>
<proteinExistence type="predicted"/>